<dbReference type="InterPro" id="IPR009825">
    <property type="entry name" value="ECF_substrate-spec-like"/>
</dbReference>
<comment type="caution">
    <text evidence="2">The sequence shown here is derived from an EMBL/GenBank/DDBJ whole genome shotgun (WGS) entry which is preliminary data.</text>
</comment>
<dbReference type="Gene3D" id="1.10.1760.20">
    <property type="match status" value="1"/>
</dbReference>
<keyword evidence="1" id="KW-1133">Transmembrane helix</keyword>
<dbReference type="InterPro" id="IPR030949">
    <property type="entry name" value="ECF_S_folate_fam"/>
</dbReference>
<name>A0ABS4KDQ2_9FIRM</name>
<evidence type="ECO:0000313" key="2">
    <source>
        <dbReference type="EMBL" id="MBP2025899.1"/>
    </source>
</evidence>
<protein>
    <submittedName>
        <fullName evidence="2">ECF transporter S component (Folate family)</fullName>
    </submittedName>
</protein>
<accession>A0ABS4KDQ2</accession>
<feature type="transmembrane region" description="Helical" evidence="1">
    <location>
        <begin position="104"/>
        <end position="123"/>
    </location>
</feature>
<reference evidence="2 3" key="1">
    <citation type="submission" date="2021-03" db="EMBL/GenBank/DDBJ databases">
        <title>Genomic Encyclopedia of Type Strains, Phase IV (KMG-IV): sequencing the most valuable type-strain genomes for metagenomic binning, comparative biology and taxonomic classification.</title>
        <authorList>
            <person name="Goeker M."/>
        </authorList>
    </citation>
    <scope>NUCLEOTIDE SEQUENCE [LARGE SCALE GENOMIC DNA]</scope>
    <source>
        <strain evidence="2 3">DSM 27563</strain>
    </source>
</reference>
<dbReference type="Pfam" id="PF07155">
    <property type="entry name" value="ECF-ribofla_trS"/>
    <property type="match status" value="1"/>
</dbReference>
<dbReference type="Proteomes" id="UP001519306">
    <property type="component" value="Unassembled WGS sequence"/>
</dbReference>
<evidence type="ECO:0000313" key="3">
    <source>
        <dbReference type="Proteomes" id="UP001519306"/>
    </source>
</evidence>
<feature type="transmembrane region" description="Helical" evidence="1">
    <location>
        <begin position="38"/>
        <end position="61"/>
    </location>
</feature>
<dbReference type="EMBL" id="JAGGLJ010000014">
    <property type="protein sequence ID" value="MBP2025899.1"/>
    <property type="molecule type" value="Genomic_DNA"/>
</dbReference>
<feature type="transmembrane region" description="Helical" evidence="1">
    <location>
        <begin position="144"/>
        <end position="162"/>
    </location>
</feature>
<gene>
    <name evidence="2" type="ORF">J2Z71_001448</name>
</gene>
<feature type="transmembrane region" description="Helical" evidence="1">
    <location>
        <begin position="73"/>
        <end position="92"/>
    </location>
</feature>
<sequence length="176" mass="19496">MNTKQSTKRLVMLALFVALEIIASRFLSVEFIDKKFSFTFIVTATMGALFGPWFAALAGVVSDIIGNGLFGKFGFFPGFTLTAAVTGFIYGYFLHKDDLKIKDIVIASVLVTLIPNALMNTLWVSIMTKNPFIVKLISRVPLQVMNLVIKLIVLPLLLPRILPTLKGEMKRLGLDI</sequence>
<proteinExistence type="predicted"/>
<organism evidence="2 3">
    <name type="scientific">Peptoniphilus stercorisuis</name>
    <dbReference type="NCBI Taxonomy" id="1436965"/>
    <lineage>
        <taxon>Bacteria</taxon>
        <taxon>Bacillati</taxon>
        <taxon>Bacillota</taxon>
        <taxon>Tissierellia</taxon>
        <taxon>Tissierellales</taxon>
        <taxon>Peptoniphilaceae</taxon>
        <taxon>Peptoniphilus</taxon>
    </lineage>
</organism>
<dbReference type="NCBIfam" id="TIGR04518">
    <property type="entry name" value="ECF_S_folT_fam"/>
    <property type="match status" value="1"/>
</dbReference>
<evidence type="ECO:0000256" key="1">
    <source>
        <dbReference type="SAM" id="Phobius"/>
    </source>
</evidence>
<keyword evidence="3" id="KW-1185">Reference proteome</keyword>
<keyword evidence="1" id="KW-0472">Membrane</keyword>
<dbReference type="RefSeq" id="WP_210061592.1">
    <property type="nucleotide sequence ID" value="NZ_JAGGLJ010000014.1"/>
</dbReference>
<keyword evidence="1" id="KW-0812">Transmembrane</keyword>